<dbReference type="Proteomes" id="UP000238034">
    <property type="component" value="Unassembled WGS sequence"/>
</dbReference>
<gene>
    <name evidence="3" type="ORF">B0I27_10399</name>
</gene>
<reference evidence="3 4" key="1">
    <citation type="submission" date="2018-03" db="EMBL/GenBank/DDBJ databases">
        <title>Genomic Encyclopedia of Type Strains, Phase III (KMG-III): the genomes of soil and plant-associated and newly described type strains.</title>
        <authorList>
            <person name="Whitman W."/>
        </authorList>
    </citation>
    <scope>NUCLEOTIDE SEQUENCE [LARGE SCALE GENOMIC DNA]</scope>
    <source>
        <strain evidence="3 4">CGMCC 1.9313</strain>
    </source>
</reference>
<evidence type="ECO:0000313" key="4">
    <source>
        <dbReference type="Proteomes" id="UP000238034"/>
    </source>
</evidence>
<dbReference type="OrthoDB" id="9779910at2"/>
<dbReference type="Gene3D" id="3.40.50.2020">
    <property type="match status" value="1"/>
</dbReference>
<evidence type="ECO:0000256" key="1">
    <source>
        <dbReference type="ARBA" id="ARBA00008007"/>
    </source>
</evidence>
<dbReference type="AlphaFoldDB" id="A0A2T0U6T7"/>
<comment type="caution">
    <text evidence="3">The sequence shown here is derived from an EMBL/GenBank/DDBJ whole genome shotgun (WGS) entry which is preliminary data.</text>
</comment>
<comment type="similarity">
    <text evidence="1">Belongs to the ComF/GntX family.</text>
</comment>
<dbReference type="InterPro" id="IPR000836">
    <property type="entry name" value="PRTase_dom"/>
</dbReference>
<dbReference type="PANTHER" id="PTHR47505:SF1">
    <property type="entry name" value="DNA UTILIZATION PROTEIN YHGH"/>
    <property type="match status" value="1"/>
</dbReference>
<keyword evidence="4" id="KW-1185">Reference proteome</keyword>
<dbReference type="Pfam" id="PF00156">
    <property type="entry name" value="Pribosyltran"/>
    <property type="match status" value="1"/>
</dbReference>
<accession>A0A2T0U6T7</accession>
<evidence type="ECO:0000259" key="2">
    <source>
        <dbReference type="Pfam" id="PF00156"/>
    </source>
</evidence>
<dbReference type="InterPro" id="IPR029057">
    <property type="entry name" value="PRTase-like"/>
</dbReference>
<dbReference type="CDD" id="cd06223">
    <property type="entry name" value="PRTases_typeI"/>
    <property type="match status" value="1"/>
</dbReference>
<proteinExistence type="inferred from homology"/>
<dbReference type="RefSeq" id="WP_106292233.1">
    <property type="nucleotide sequence ID" value="NZ_PVTH01000003.1"/>
</dbReference>
<organism evidence="3 4">
    <name type="scientific">Arcticibacter pallidicorallinus</name>
    <dbReference type="NCBI Taxonomy" id="1259464"/>
    <lineage>
        <taxon>Bacteria</taxon>
        <taxon>Pseudomonadati</taxon>
        <taxon>Bacteroidota</taxon>
        <taxon>Sphingobacteriia</taxon>
        <taxon>Sphingobacteriales</taxon>
        <taxon>Sphingobacteriaceae</taxon>
        <taxon>Arcticibacter</taxon>
    </lineage>
</organism>
<protein>
    <submittedName>
        <fullName evidence="3">ComF family protein</fullName>
    </submittedName>
</protein>
<sequence>MVSTVKKYAEDFLSLFFPDLCCACGNHLVSQEYQLCTTCLYDLPYSNFHLQADNPVARQFWGRIPVQKACAYLYFHKQGKVQNIIHHLKYKNRPLLGNLLGEMYGRELKAVDYASEIDFVIPVPLHSSRLKSRGYNQSQCIAEGLAKTLKIPLGNKYLHRFKSTATQTHKGRFERFENMIEVFRLANLEDLTDKHVLLVDDVITTGATLEACALSLLEVPGLKLSILAIAYAE</sequence>
<dbReference type="PANTHER" id="PTHR47505">
    <property type="entry name" value="DNA UTILIZATION PROTEIN YHGH"/>
    <property type="match status" value="1"/>
</dbReference>
<name>A0A2T0U6T7_9SPHI</name>
<dbReference type="SUPFAM" id="SSF53271">
    <property type="entry name" value="PRTase-like"/>
    <property type="match status" value="1"/>
</dbReference>
<evidence type="ECO:0000313" key="3">
    <source>
        <dbReference type="EMBL" id="PRY53629.1"/>
    </source>
</evidence>
<dbReference type="EMBL" id="PVTH01000003">
    <property type="protein sequence ID" value="PRY53629.1"/>
    <property type="molecule type" value="Genomic_DNA"/>
</dbReference>
<dbReference type="InterPro" id="IPR051910">
    <property type="entry name" value="ComF/GntX_DNA_util-trans"/>
</dbReference>
<feature type="domain" description="Phosphoribosyltransferase" evidence="2">
    <location>
        <begin position="141"/>
        <end position="218"/>
    </location>
</feature>